<keyword evidence="3" id="KW-1185">Reference proteome</keyword>
<protein>
    <submittedName>
        <fullName evidence="2">Formylglycine-generating enzyme family protein</fullName>
    </submittedName>
</protein>
<dbReference type="Gene3D" id="3.90.1580.10">
    <property type="entry name" value="paralog of FGE (formylglycine-generating enzyme)"/>
    <property type="match status" value="1"/>
</dbReference>
<accession>A0ABV7J1Q2</accession>
<reference evidence="3" key="1">
    <citation type="journal article" date="2019" name="Int. J. Syst. Evol. Microbiol.">
        <title>The Global Catalogue of Microorganisms (GCM) 10K type strain sequencing project: providing services to taxonomists for standard genome sequencing and annotation.</title>
        <authorList>
            <consortium name="The Broad Institute Genomics Platform"/>
            <consortium name="The Broad Institute Genome Sequencing Center for Infectious Disease"/>
            <person name="Wu L."/>
            <person name="Ma J."/>
        </authorList>
    </citation>
    <scope>NUCLEOTIDE SEQUENCE [LARGE SCALE GENOMIC DNA]</scope>
    <source>
        <strain evidence="3">KCTC 52039</strain>
    </source>
</reference>
<dbReference type="RefSeq" id="WP_380072894.1">
    <property type="nucleotide sequence ID" value="NZ_JBHRTO010000001.1"/>
</dbReference>
<dbReference type="InterPro" id="IPR016187">
    <property type="entry name" value="CTDL_fold"/>
</dbReference>
<dbReference type="Proteomes" id="UP001595547">
    <property type="component" value="Unassembled WGS sequence"/>
</dbReference>
<dbReference type="PANTHER" id="PTHR23150">
    <property type="entry name" value="SULFATASE MODIFYING FACTOR 1, 2"/>
    <property type="match status" value="1"/>
</dbReference>
<sequence>MVELPLGTFMMGAPQDEFRRILTEKANYTGDPANPYRKEDEGPQHPVTVDIPFAMARDETTYDQWIACVQDGGCGSYIPEETVFRQGPNPVKMNVTGTYPVLRISYFDALAYVEWLNKKTGSDAYRLPTEAEWEYAARAGTQTTFPQGDTLTSEQANFSKQMTEFVMLRKMPELVAREAPVKVGAMDATNAWGLRHMVGNAMELTASCYTKYLEQWTLTSEWRAAASKVCANSAMRGGSYISSIDLARSAWRGKLLDPNHRISWIGFRVIKSLE</sequence>
<dbReference type="InterPro" id="IPR042095">
    <property type="entry name" value="SUMF_sf"/>
</dbReference>
<evidence type="ECO:0000313" key="2">
    <source>
        <dbReference type="EMBL" id="MFC3181287.1"/>
    </source>
</evidence>
<gene>
    <name evidence="2" type="ORF">ACFOGH_09830</name>
</gene>
<evidence type="ECO:0000259" key="1">
    <source>
        <dbReference type="Pfam" id="PF03781"/>
    </source>
</evidence>
<organism evidence="2 3">
    <name type="scientific">Cypionkella sinensis</name>
    <dbReference type="NCBI Taxonomy" id="1756043"/>
    <lineage>
        <taxon>Bacteria</taxon>
        <taxon>Pseudomonadati</taxon>
        <taxon>Pseudomonadota</taxon>
        <taxon>Alphaproteobacteria</taxon>
        <taxon>Rhodobacterales</taxon>
        <taxon>Paracoccaceae</taxon>
        <taxon>Cypionkella</taxon>
    </lineage>
</organism>
<dbReference type="EMBL" id="JBHRTO010000001">
    <property type="protein sequence ID" value="MFC3181287.1"/>
    <property type="molecule type" value="Genomic_DNA"/>
</dbReference>
<evidence type="ECO:0000313" key="3">
    <source>
        <dbReference type="Proteomes" id="UP001595547"/>
    </source>
</evidence>
<proteinExistence type="predicted"/>
<dbReference type="PANTHER" id="PTHR23150:SF19">
    <property type="entry name" value="FORMYLGLYCINE-GENERATING ENZYME"/>
    <property type="match status" value="1"/>
</dbReference>
<dbReference type="InterPro" id="IPR051043">
    <property type="entry name" value="Sulfatase_Mod_Factor_Kinase"/>
</dbReference>
<dbReference type="SUPFAM" id="SSF56436">
    <property type="entry name" value="C-type lectin-like"/>
    <property type="match status" value="1"/>
</dbReference>
<dbReference type="InterPro" id="IPR005532">
    <property type="entry name" value="SUMF_dom"/>
</dbReference>
<name>A0ABV7J1Q2_9RHOB</name>
<feature type="domain" description="Sulfatase-modifying factor enzyme-like" evidence="1">
    <location>
        <begin position="1"/>
        <end position="271"/>
    </location>
</feature>
<comment type="caution">
    <text evidence="2">The sequence shown here is derived from an EMBL/GenBank/DDBJ whole genome shotgun (WGS) entry which is preliminary data.</text>
</comment>
<dbReference type="Pfam" id="PF03781">
    <property type="entry name" value="FGE-sulfatase"/>
    <property type="match status" value="1"/>
</dbReference>